<dbReference type="EMBL" id="MDHN01000022">
    <property type="protein sequence ID" value="OFC70814.1"/>
    <property type="molecule type" value="Genomic_DNA"/>
</dbReference>
<dbReference type="STRING" id="1656094.BFC18_11415"/>
<sequence length="331" mass="38988">MFNYPPAPLPGEHAASVIYRTFQQNCHQRIETWFNTHLKTPFFEMPQRIWVPVYEHLAEALQVYFSKASFIKQFTNLTDYTLFLSPQNFDSGYPSCIFHDLAKRKFEHGLQVITDRVWRYCPDCAVEDERRFGTAYFHTEHQQYHRLSCLRHGCYLKATQTQKFSLPPLDREREDIIAEVSILERQLQKLINIIKQVPSPERKPRLLSLLKQKLGVSRLHRLRDHNLKGMREAHVYLAEAFNNTPMRHFFRWGALCADRYPLNAPHGLLTMLQPDRFYHPMIYLMIAVTFLDEQEQNLLVELPFRGENPREPLPLVIIPESFKAPSCFGGV</sequence>
<comment type="caution">
    <text evidence="1">The sequence shown here is derived from an EMBL/GenBank/DDBJ whole genome shotgun (WGS) entry which is preliminary data.</text>
</comment>
<dbReference type="AlphaFoldDB" id="A0A1E7ZBJ5"/>
<evidence type="ECO:0000313" key="1">
    <source>
        <dbReference type="EMBL" id="OFC70814.1"/>
    </source>
</evidence>
<dbReference type="Proteomes" id="UP000175691">
    <property type="component" value="Unassembled WGS sequence"/>
</dbReference>
<evidence type="ECO:0000313" key="2">
    <source>
        <dbReference type="Proteomes" id="UP000175691"/>
    </source>
</evidence>
<dbReference type="OrthoDB" id="470139at2"/>
<accession>A0A1E7ZBJ5</accession>
<gene>
    <name evidence="1" type="ORF">BFC18_11415</name>
</gene>
<protein>
    <submittedName>
        <fullName evidence="1">Uncharacterized protein</fullName>
    </submittedName>
</protein>
<reference evidence="1 2" key="1">
    <citation type="submission" date="2016-08" db="EMBL/GenBank/DDBJ databases">
        <authorList>
            <person name="Seilhamer J.J."/>
        </authorList>
    </citation>
    <scope>NUCLEOTIDE SEQUENCE [LARGE SCALE GENOMIC DNA]</scope>
    <source>
        <strain evidence="1 2">KCTC 42603</strain>
    </source>
</reference>
<keyword evidence="2" id="KW-1185">Reference proteome</keyword>
<dbReference type="RefSeq" id="WP_070125445.1">
    <property type="nucleotide sequence ID" value="NZ_MDHN01000022.1"/>
</dbReference>
<proteinExistence type="predicted"/>
<organism evidence="1 2">
    <name type="scientific">Alteromonas confluentis</name>
    <dbReference type="NCBI Taxonomy" id="1656094"/>
    <lineage>
        <taxon>Bacteria</taxon>
        <taxon>Pseudomonadati</taxon>
        <taxon>Pseudomonadota</taxon>
        <taxon>Gammaproteobacteria</taxon>
        <taxon>Alteromonadales</taxon>
        <taxon>Alteromonadaceae</taxon>
        <taxon>Alteromonas/Salinimonas group</taxon>
        <taxon>Alteromonas</taxon>
    </lineage>
</organism>
<name>A0A1E7ZBJ5_9ALTE</name>